<keyword evidence="3" id="KW-0378">Hydrolase</keyword>
<dbReference type="GO" id="GO:0004519">
    <property type="term" value="F:endonuclease activity"/>
    <property type="evidence" value="ECO:0007669"/>
    <property type="project" value="UniProtKB-KW"/>
</dbReference>
<name>A0A6H1ZYT9_9ZZZZ</name>
<organism evidence="3">
    <name type="scientific">viral metagenome</name>
    <dbReference type="NCBI Taxonomy" id="1070528"/>
    <lineage>
        <taxon>unclassified sequences</taxon>
        <taxon>metagenomes</taxon>
        <taxon>organismal metagenomes</taxon>
    </lineage>
</organism>
<dbReference type="AlphaFoldDB" id="A0A6H1ZYT9"/>
<dbReference type="InterPro" id="IPR003611">
    <property type="entry name" value="NUMOD3"/>
</dbReference>
<dbReference type="Pfam" id="PF13392">
    <property type="entry name" value="HNH_3"/>
    <property type="match status" value="1"/>
</dbReference>
<evidence type="ECO:0000256" key="1">
    <source>
        <dbReference type="SAM" id="MobiDB-lite"/>
    </source>
</evidence>
<dbReference type="GO" id="GO:0003677">
    <property type="term" value="F:DNA binding"/>
    <property type="evidence" value="ECO:0007669"/>
    <property type="project" value="InterPro"/>
</dbReference>
<evidence type="ECO:0000259" key="2">
    <source>
        <dbReference type="SMART" id="SM00496"/>
    </source>
</evidence>
<dbReference type="SUPFAM" id="SSF54060">
    <property type="entry name" value="His-Me finger endonucleases"/>
    <property type="match status" value="1"/>
</dbReference>
<feature type="domain" description="Nuclease associated modular" evidence="2">
    <location>
        <begin position="31"/>
        <end position="47"/>
    </location>
</feature>
<keyword evidence="3" id="KW-0540">Nuclease</keyword>
<reference evidence="3" key="1">
    <citation type="submission" date="2020-03" db="EMBL/GenBank/DDBJ databases">
        <title>The deep terrestrial virosphere.</title>
        <authorList>
            <person name="Holmfeldt K."/>
            <person name="Nilsson E."/>
            <person name="Simone D."/>
            <person name="Lopez-Fernandez M."/>
            <person name="Wu X."/>
            <person name="de Brujin I."/>
            <person name="Lundin D."/>
            <person name="Andersson A."/>
            <person name="Bertilsson S."/>
            <person name="Dopson M."/>
        </authorList>
    </citation>
    <scope>NUCLEOTIDE SEQUENCE</scope>
    <source>
        <strain evidence="3">TM448A02821</strain>
    </source>
</reference>
<dbReference type="Gene3D" id="3.90.75.20">
    <property type="match status" value="1"/>
</dbReference>
<dbReference type="EMBL" id="MT144351">
    <property type="protein sequence ID" value="QJA52581.1"/>
    <property type="molecule type" value="Genomic_DNA"/>
</dbReference>
<dbReference type="InterPro" id="IPR044925">
    <property type="entry name" value="His-Me_finger_sf"/>
</dbReference>
<evidence type="ECO:0000313" key="3">
    <source>
        <dbReference type="EMBL" id="QJA52581.1"/>
    </source>
</evidence>
<feature type="domain" description="Nuclease associated modular" evidence="2">
    <location>
        <begin position="48"/>
        <end position="64"/>
    </location>
</feature>
<sequence>MGYNIHPKTEIKKGQHLSPATEFKKGTQNWLGRHHSEESKKKMSESHKGKKLSEATKVKMKQRIREKSSNWKGGQTKTQKGYIYILCPAHPFANSKGYIPEHRLIVEKHLNRYLTKKEIVHHINGIKSDNRIENLYLFASLNAHTSYHTLFNYNPALVQIILKSNLLISCKEL</sequence>
<proteinExistence type="predicted"/>
<dbReference type="Pfam" id="PF07460">
    <property type="entry name" value="NUMOD3"/>
    <property type="match status" value="1"/>
</dbReference>
<protein>
    <submittedName>
        <fullName evidence="3">Putative homing endonuclease</fullName>
    </submittedName>
</protein>
<keyword evidence="3" id="KW-0255">Endonuclease</keyword>
<gene>
    <name evidence="3" type="ORF">TM448A02821_0005</name>
</gene>
<dbReference type="SUPFAM" id="SSF64496">
    <property type="entry name" value="DNA-binding domain of intron-encoded endonucleases"/>
    <property type="match status" value="1"/>
</dbReference>
<accession>A0A6H1ZYT9</accession>
<feature type="compositionally biased region" description="Basic and acidic residues" evidence="1">
    <location>
        <begin position="34"/>
        <end position="69"/>
    </location>
</feature>
<feature type="region of interest" description="Disordered" evidence="1">
    <location>
        <begin position="1"/>
        <end position="73"/>
    </location>
</feature>
<dbReference type="SMART" id="SM00496">
    <property type="entry name" value="IENR2"/>
    <property type="match status" value="2"/>
</dbReference>
<dbReference type="InterPro" id="IPR003615">
    <property type="entry name" value="HNH_nuc"/>
</dbReference>